<evidence type="ECO:0000256" key="5">
    <source>
        <dbReference type="ARBA" id="ARBA00022989"/>
    </source>
</evidence>
<protein>
    <submittedName>
        <fullName evidence="9">Polyprenyl glycosylphosphotransferase</fullName>
    </submittedName>
</protein>
<dbReference type="AlphaFoldDB" id="A0A412Y3K7"/>
<keyword evidence="4 7" id="KW-0812">Transmembrane</keyword>
<keyword evidence="5 7" id="KW-1133">Transmembrane helix</keyword>
<dbReference type="EMBL" id="QRZF01000010">
    <property type="protein sequence ID" value="RGV51974.1"/>
    <property type="molecule type" value="Genomic_DNA"/>
</dbReference>
<dbReference type="PANTHER" id="PTHR30576:SF0">
    <property type="entry name" value="UNDECAPRENYL-PHOSPHATE N-ACETYLGALACTOSAMINYL 1-PHOSPHATE TRANSFERASE-RELATED"/>
    <property type="match status" value="1"/>
</dbReference>
<evidence type="ECO:0000256" key="4">
    <source>
        <dbReference type="ARBA" id="ARBA00022692"/>
    </source>
</evidence>
<keyword evidence="6 7" id="KW-0472">Membrane</keyword>
<evidence type="ECO:0000259" key="8">
    <source>
        <dbReference type="Pfam" id="PF02397"/>
    </source>
</evidence>
<dbReference type="InterPro" id="IPR003362">
    <property type="entry name" value="Bact_transf"/>
</dbReference>
<feature type="domain" description="Bacterial sugar transferase" evidence="8">
    <location>
        <begin position="21"/>
        <end position="205"/>
    </location>
</feature>
<evidence type="ECO:0000313" key="9">
    <source>
        <dbReference type="EMBL" id="RGV51974.1"/>
    </source>
</evidence>
<dbReference type="InterPro" id="IPR017475">
    <property type="entry name" value="EPS_sugar_tfrase"/>
</dbReference>
<evidence type="ECO:0000256" key="6">
    <source>
        <dbReference type="ARBA" id="ARBA00023136"/>
    </source>
</evidence>
<accession>A0A412Y3K7</accession>
<evidence type="ECO:0000256" key="1">
    <source>
        <dbReference type="ARBA" id="ARBA00004141"/>
    </source>
</evidence>
<comment type="similarity">
    <text evidence="2">Belongs to the bacterial sugar transferase family.</text>
</comment>
<dbReference type="Pfam" id="PF02397">
    <property type="entry name" value="Bac_transf"/>
    <property type="match status" value="1"/>
</dbReference>
<dbReference type="GO" id="GO:0016020">
    <property type="term" value="C:membrane"/>
    <property type="evidence" value="ECO:0007669"/>
    <property type="project" value="UniProtKB-SubCell"/>
</dbReference>
<proteinExistence type="inferred from homology"/>
<evidence type="ECO:0000256" key="7">
    <source>
        <dbReference type="SAM" id="Phobius"/>
    </source>
</evidence>
<organism evidence="9 10">
    <name type="scientific">Bacteroides intestinalis</name>
    <dbReference type="NCBI Taxonomy" id="329854"/>
    <lineage>
        <taxon>Bacteria</taxon>
        <taxon>Pseudomonadati</taxon>
        <taxon>Bacteroidota</taxon>
        <taxon>Bacteroidia</taxon>
        <taxon>Bacteroidales</taxon>
        <taxon>Bacteroidaceae</taxon>
        <taxon>Bacteroides</taxon>
    </lineage>
</organism>
<sequence length="206" mass="24210">MNIQSPLYNFPLQRKGNQFIKRTLDIIFASIVLILIYPLAYIIIGCCIKIMMPGKIIFSQKRNGQHGKVFTCYKFRSMLPNGEADIQQASHEDPRITPLGRFLRITSLDELPQFWNVLKGDMSVVGPRPHMLIHTEQYCNIIPEYNKRLMVKPGITGWAQIHNLRGETEKLDKMKKRVEYDIWYIEHWSFLLDLRIMLSTVKIIFR</sequence>
<dbReference type="Proteomes" id="UP000283850">
    <property type="component" value="Unassembled WGS sequence"/>
</dbReference>
<dbReference type="NCBIfam" id="TIGR03025">
    <property type="entry name" value="EPS_sugtrans"/>
    <property type="match status" value="1"/>
</dbReference>
<keyword evidence="3 9" id="KW-0808">Transferase</keyword>
<reference evidence="9 10" key="1">
    <citation type="submission" date="2018-08" db="EMBL/GenBank/DDBJ databases">
        <title>A genome reference for cultivated species of the human gut microbiota.</title>
        <authorList>
            <person name="Zou Y."/>
            <person name="Xue W."/>
            <person name="Luo G."/>
        </authorList>
    </citation>
    <scope>NUCLEOTIDE SEQUENCE [LARGE SCALE GENOMIC DNA]</scope>
    <source>
        <strain evidence="9 10">AF14-32</strain>
    </source>
</reference>
<feature type="transmembrane region" description="Helical" evidence="7">
    <location>
        <begin position="26"/>
        <end position="52"/>
    </location>
</feature>
<dbReference type="PANTHER" id="PTHR30576">
    <property type="entry name" value="COLANIC BIOSYNTHESIS UDP-GLUCOSE LIPID CARRIER TRANSFERASE"/>
    <property type="match status" value="1"/>
</dbReference>
<evidence type="ECO:0000256" key="3">
    <source>
        <dbReference type="ARBA" id="ARBA00022679"/>
    </source>
</evidence>
<name>A0A412Y3K7_9BACE</name>
<dbReference type="RefSeq" id="WP_118422239.1">
    <property type="nucleotide sequence ID" value="NZ_QRZF01000010.1"/>
</dbReference>
<comment type="subcellular location">
    <subcellularLocation>
        <location evidence="1">Membrane</location>
        <topology evidence="1">Multi-pass membrane protein</topology>
    </subcellularLocation>
</comment>
<evidence type="ECO:0000313" key="10">
    <source>
        <dbReference type="Proteomes" id="UP000283850"/>
    </source>
</evidence>
<dbReference type="GO" id="GO:0016780">
    <property type="term" value="F:phosphotransferase activity, for other substituted phosphate groups"/>
    <property type="evidence" value="ECO:0007669"/>
    <property type="project" value="TreeGrafter"/>
</dbReference>
<evidence type="ECO:0000256" key="2">
    <source>
        <dbReference type="ARBA" id="ARBA00006464"/>
    </source>
</evidence>
<comment type="caution">
    <text evidence="9">The sequence shown here is derived from an EMBL/GenBank/DDBJ whole genome shotgun (WGS) entry which is preliminary data.</text>
</comment>
<gene>
    <name evidence="9" type="ORF">DWW10_14955</name>
</gene>